<comment type="caution">
    <text evidence="1">The sequence shown here is derived from an EMBL/GenBank/DDBJ whole genome shotgun (WGS) entry which is preliminary data.</text>
</comment>
<protein>
    <submittedName>
        <fullName evidence="1">Uncharacterized protein</fullName>
    </submittedName>
</protein>
<evidence type="ECO:0000313" key="1">
    <source>
        <dbReference type="EMBL" id="ETO23034.1"/>
    </source>
</evidence>
<dbReference type="EMBL" id="ASPP01010279">
    <property type="protein sequence ID" value="ETO23034.1"/>
    <property type="molecule type" value="Genomic_DNA"/>
</dbReference>
<keyword evidence="2" id="KW-1185">Reference proteome</keyword>
<dbReference type="Proteomes" id="UP000023152">
    <property type="component" value="Unassembled WGS sequence"/>
</dbReference>
<sequence length="119" mass="13499">MALKQKDFEKLVRDKYGKEKNTQEAFKAIAAAYAGGEEELQDVLTLPDTQLEKILLSDVSEYPKIQEEFGIDPTVLCCALHELVHSYMAPLTEGLYWKFDKFGESITKAEKAKQAKKPK</sequence>
<accession>X6NB94</accession>
<dbReference type="AlphaFoldDB" id="X6NB94"/>
<name>X6NB94_RETFI</name>
<reference evidence="1 2" key="1">
    <citation type="journal article" date="2013" name="Curr. Biol.">
        <title>The Genome of the Foraminiferan Reticulomyxa filosa.</title>
        <authorList>
            <person name="Glockner G."/>
            <person name="Hulsmann N."/>
            <person name="Schleicher M."/>
            <person name="Noegel A.A."/>
            <person name="Eichinger L."/>
            <person name="Gallinger C."/>
            <person name="Pawlowski J."/>
            <person name="Sierra R."/>
            <person name="Euteneuer U."/>
            <person name="Pillet L."/>
            <person name="Moustafa A."/>
            <person name="Platzer M."/>
            <person name="Groth M."/>
            <person name="Szafranski K."/>
            <person name="Schliwa M."/>
        </authorList>
    </citation>
    <scope>NUCLEOTIDE SEQUENCE [LARGE SCALE GENOMIC DNA]</scope>
</reference>
<gene>
    <name evidence="1" type="ORF">RFI_14150</name>
</gene>
<evidence type="ECO:0000313" key="2">
    <source>
        <dbReference type="Proteomes" id="UP000023152"/>
    </source>
</evidence>
<organism evidence="1 2">
    <name type="scientific">Reticulomyxa filosa</name>
    <dbReference type="NCBI Taxonomy" id="46433"/>
    <lineage>
        <taxon>Eukaryota</taxon>
        <taxon>Sar</taxon>
        <taxon>Rhizaria</taxon>
        <taxon>Retaria</taxon>
        <taxon>Foraminifera</taxon>
        <taxon>Monothalamids</taxon>
        <taxon>Reticulomyxidae</taxon>
        <taxon>Reticulomyxa</taxon>
    </lineage>
</organism>
<proteinExistence type="predicted"/>